<organism evidence="2">
    <name type="scientific">Anguilla anguilla</name>
    <name type="common">European freshwater eel</name>
    <name type="synonym">Muraena anguilla</name>
    <dbReference type="NCBI Taxonomy" id="7936"/>
    <lineage>
        <taxon>Eukaryota</taxon>
        <taxon>Metazoa</taxon>
        <taxon>Chordata</taxon>
        <taxon>Craniata</taxon>
        <taxon>Vertebrata</taxon>
        <taxon>Euteleostomi</taxon>
        <taxon>Actinopterygii</taxon>
        <taxon>Neopterygii</taxon>
        <taxon>Teleostei</taxon>
        <taxon>Anguilliformes</taxon>
        <taxon>Anguillidae</taxon>
        <taxon>Anguilla</taxon>
    </lineage>
</organism>
<proteinExistence type="predicted"/>
<protein>
    <submittedName>
        <fullName evidence="2">Uncharacterized protein</fullName>
    </submittedName>
</protein>
<feature type="region of interest" description="Disordered" evidence="1">
    <location>
        <begin position="1"/>
        <end position="31"/>
    </location>
</feature>
<feature type="compositionally biased region" description="Basic and acidic residues" evidence="1">
    <location>
        <begin position="10"/>
        <end position="22"/>
    </location>
</feature>
<evidence type="ECO:0000313" key="2">
    <source>
        <dbReference type="EMBL" id="JAH18158.1"/>
    </source>
</evidence>
<reference evidence="2" key="2">
    <citation type="journal article" date="2015" name="Fish Shellfish Immunol.">
        <title>Early steps in the European eel (Anguilla anguilla)-Vibrio vulnificus interaction in the gills: Role of the RtxA13 toxin.</title>
        <authorList>
            <person name="Callol A."/>
            <person name="Pajuelo D."/>
            <person name="Ebbesson L."/>
            <person name="Teles M."/>
            <person name="MacKenzie S."/>
            <person name="Amaro C."/>
        </authorList>
    </citation>
    <scope>NUCLEOTIDE SEQUENCE</scope>
</reference>
<reference evidence="2" key="1">
    <citation type="submission" date="2014-11" db="EMBL/GenBank/DDBJ databases">
        <authorList>
            <person name="Amaro Gonzalez C."/>
        </authorList>
    </citation>
    <scope>NUCLEOTIDE SEQUENCE</scope>
</reference>
<sequence>MFSQASWGQDGKKMCVEQEKNASHQQLPSPG</sequence>
<evidence type="ECO:0000256" key="1">
    <source>
        <dbReference type="SAM" id="MobiDB-lite"/>
    </source>
</evidence>
<dbReference type="EMBL" id="GBXM01090419">
    <property type="protein sequence ID" value="JAH18158.1"/>
    <property type="molecule type" value="Transcribed_RNA"/>
</dbReference>
<dbReference type="AlphaFoldDB" id="A0A0E9QPQ6"/>
<name>A0A0E9QPQ6_ANGAN</name>
<accession>A0A0E9QPQ6</accession>